<feature type="transmembrane region" description="Helical" evidence="1">
    <location>
        <begin position="12"/>
        <end position="35"/>
    </location>
</feature>
<keyword evidence="2" id="KW-1185">Reference proteome</keyword>
<accession>A0A1I7WQD8</accession>
<evidence type="ECO:0000313" key="3">
    <source>
        <dbReference type="WBParaSite" id="Hba_07388"/>
    </source>
</evidence>
<evidence type="ECO:0000256" key="1">
    <source>
        <dbReference type="SAM" id="Phobius"/>
    </source>
</evidence>
<dbReference type="WBParaSite" id="Hba_07388">
    <property type="protein sequence ID" value="Hba_07388"/>
    <property type="gene ID" value="Hba_07388"/>
</dbReference>
<sequence>MVETQCPLCFHPYYSSCYFIYIYVYIFTYIYIYIIELCSRSTIHHPPYTSIVALSSSLFVVYTKCFIGDRRPRTGIGLLVFMLSVLVKTKDSC</sequence>
<keyword evidence="1" id="KW-1133">Transmembrane helix</keyword>
<name>A0A1I7WQD8_HETBA</name>
<reference evidence="3" key="1">
    <citation type="submission" date="2016-11" db="UniProtKB">
        <authorList>
            <consortium name="WormBaseParasite"/>
        </authorList>
    </citation>
    <scope>IDENTIFICATION</scope>
</reference>
<proteinExistence type="predicted"/>
<organism evidence="2 3">
    <name type="scientific">Heterorhabditis bacteriophora</name>
    <name type="common">Entomopathogenic nematode worm</name>
    <dbReference type="NCBI Taxonomy" id="37862"/>
    <lineage>
        <taxon>Eukaryota</taxon>
        <taxon>Metazoa</taxon>
        <taxon>Ecdysozoa</taxon>
        <taxon>Nematoda</taxon>
        <taxon>Chromadorea</taxon>
        <taxon>Rhabditida</taxon>
        <taxon>Rhabditina</taxon>
        <taxon>Rhabditomorpha</taxon>
        <taxon>Strongyloidea</taxon>
        <taxon>Heterorhabditidae</taxon>
        <taxon>Heterorhabditis</taxon>
    </lineage>
</organism>
<evidence type="ECO:0000313" key="2">
    <source>
        <dbReference type="Proteomes" id="UP000095283"/>
    </source>
</evidence>
<dbReference type="Proteomes" id="UP000095283">
    <property type="component" value="Unplaced"/>
</dbReference>
<dbReference type="AlphaFoldDB" id="A0A1I7WQD8"/>
<keyword evidence="1" id="KW-0812">Transmembrane</keyword>
<feature type="transmembrane region" description="Helical" evidence="1">
    <location>
        <begin position="47"/>
        <end position="67"/>
    </location>
</feature>
<protein>
    <submittedName>
        <fullName evidence="3">Uncharacterized protein</fullName>
    </submittedName>
</protein>
<keyword evidence="1" id="KW-0472">Membrane</keyword>